<dbReference type="GO" id="GO:0006282">
    <property type="term" value="P:regulation of DNA repair"/>
    <property type="evidence" value="ECO:0007669"/>
    <property type="project" value="UniProtKB-UniRule"/>
</dbReference>
<organism evidence="8 9">
    <name type="scientific">Zongyangia hominis</name>
    <dbReference type="NCBI Taxonomy" id="2763677"/>
    <lineage>
        <taxon>Bacteria</taxon>
        <taxon>Bacillati</taxon>
        <taxon>Bacillota</taxon>
        <taxon>Clostridia</taxon>
        <taxon>Eubacteriales</taxon>
        <taxon>Oscillospiraceae</taxon>
        <taxon>Zongyangia</taxon>
    </lineage>
</organism>
<feature type="domain" description="RecX second three-helical" evidence="6">
    <location>
        <begin position="104"/>
        <end position="145"/>
    </location>
</feature>
<keyword evidence="9" id="KW-1185">Reference proteome</keyword>
<dbReference type="InterPro" id="IPR053924">
    <property type="entry name" value="RecX_HTH_2nd"/>
</dbReference>
<feature type="domain" description="RecX first three-helical" evidence="7">
    <location>
        <begin position="59"/>
        <end position="97"/>
    </location>
</feature>
<evidence type="ECO:0000313" key="8">
    <source>
        <dbReference type="EMBL" id="MBC8570894.1"/>
    </source>
</evidence>
<evidence type="ECO:0000256" key="4">
    <source>
        <dbReference type="ARBA" id="ARBA00022490"/>
    </source>
</evidence>
<comment type="caution">
    <text evidence="8">The sequence shown here is derived from an EMBL/GenBank/DDBJ whole genome shotgun (WGS) entry which is preliminary data.</text>
</comment>
<evidence type="ECO:0000259" key="6">
    <source>
        <dbReference type="Pfam" id="PF02631"/>
    </source>
</evidence>
<dbReference type="EMBL" id="JACRTC010000005">
    <property type="protein sequence ID" value="MBC8570894.1"/>
    <property type="molecule type" value="Genomic_DNA"/>
</dbReference>
<dbReference type="InterPro" id="IPR003783">
    <property type="entry name" value="Regulatory_RecX"/>
</dbReference>
<evidence type="ECO:0000256" key="2">
    <source>
        <dbReference type="ARBA" id="ARBA00009695"/>
    </source>
</evidence>
<reference evidence="8" key="1">
    <citation type="submission" date="2020-08" db="EMBL/GenBank/DDBJ databases">
        <title>Genome public.</title>
        <authorList>
            <person name="Liu C."/>
            <person name="Sun Q."/>
        </authorList>
    </citation>
    <scope>NUCLEOTIDE SEQUENCE</scope>
    <source>
        <strain evidence="8">NSJ-54</strain>
    </source>
</reference>
<comment type="subcellular location">
    <subcellularLocation>
        <location evidence="1 5">Cytoplasm</location>
    </subcellularLocation>
</comment>
<dbReference type="PANTHER" id="PTHR33602">
    <property type="entry name" value="REGULATORY PROTEIN RECX FAMILY PROTEIN"/>
    <property type="match status" value="1"/>
</dbReference>
<dbReference type="AlphaFoldDB" id="A0A926EEW5"/>
<evidence type="ECO:0000256" key="1">
    <source>
        <dbReference type="ARBA" id="ARBA00004496"/>
    </source>
</evidence>
<evidence type="ECO:0000313" key="9">
    <source>
        <dbReference type="Proteomes" id="UP000660861"/>
    </source>
</evidence>
<dbReference type="Pfam" id="PF21982">
    <property type="entry name" value="RecX_HTH1"/>
    <property type="match status" value="1"/>
</dbReference>
<dbReference type="GO" id="GO:0005737">
    <property type="term" value="C:cytoplasm"/>
    <property type="evidence" value="ECO:0007669"/>
    <property type="project" value="UniProtKB-SubCell"/>
</dbReference>
<evidence type="ECO:0000256" key="3">
    <source>
        <dbReference type="ARBA" id="ARBA00018111"/>
    </source>
</evidence>
<dbReference type="InterPro" id="IPR053926">
    <property type="entry name" value="RecX_HTH_1st"/>
</dbReference>
<keyword evidence="4 5" id="KW-0963">Cytoplasm</keyword>
<name>A0A926EEW5_9FIRM</name>
<evidence type="ECO:0000256" key="5">
    <source>
        <dbReference type="HAMAP-Rule" id="MF_01114"/>
    </source>
</evidence>
<dbReference type="Pfam" id="PF02631">
    <property type="entry name" value="RecX_HTH2"/>
    <property type="match status" value="1"/>
</dbReference>
<dbReference type="Gene3D" id="1.10.10.10">
    <property type="entry name" value="Winged helix-like DNA-binding domain superfamily/Winged helix DNA-binding domain"/>
    <property type="match status" value="3"/>
</dbReference>
<sequence>MLITAIEPFKGSKYNIFVEGEYALTADIEIILELRLRAGQAVTPEDLEEIRVRCDTRRARERALYLLSFRDHSKKELSDKLRKNYDEDIVSEVVERLEGAGLLDDAAYARGRARDLIERKRYGEKRVRQELKIRGIASDIIDEVLSELKQDDREERLVSLIEAKYLGKLRGENGTARVTAALARMGYPYDEIRRALREFDADEEDESESF</sequence>
<dbReference type="Proteomes" id="UP000660861">
    <property type="component" value="Unassembled WGS sequence"/>
</dbReference>
<dbReference type="HAMAP" id="MF_01114">
    <property type="entry name" value="RecX"/>
    <property type="match status" value="1"/>
</dbReference>
<accession>A0A926EEW5</accession>
<dbReference type="PANTHER" id="PTHR33602:SF1">
    <property type="entry name" value="REGULATORY PROTEIN RECX FAMILY PROTEIN"/>
    <property type="match status" value="1"/>
</dbReference>
<comment type="function">
    <text evidence="5">Modulates RecA activity.</text>
</comment>
<dbReference type="InterPro" id="IPR036388">
    <property type="entry name" value="WH-like_DNA-bd_sf"/>
</dbReference>
<protein>
    <recommendedName>
        <fullName evidence="3 5">Regulatory protein RecX</fullName>
    </recommendedName>
</protein>
<comment type="similarity">
    <text evidence="2 5">Belongs to the RecX family.</text>
</comment>
<evidence type="ECO:0000259" key="7">
    <source>
        <dbReference type="Pfam" id="PF21982"/>
    </source>
</evidence>
<proteinExistence type="inferred from homology"/>
<dbReference type="RefSeq" id="WP_262397986.1">
    <property type="nucleotide sequence ID" value="NZ_JACRTC010000005.1"/>
</dbReference>
<gene>
    <name evidence="5" type="primary">recX</name>
    <name evidence="8" type="ORF">H8709_08650</name>
</gene>